<organism evidence="1">
    <name type="scientific">uncultured Sphingosinicella sp</name>
    <dbReference type="NCBI Taxonomy" id="478748"/>
    <lineage>
        <taxon>Bacteria</taxon>
        <taxon>Pseudomonadati</taxon>
        <taxon>Pseudomonadota</taxon>
        <taxon>Alphaproteobacteria</taxon>
        <taxon>Sphingomonadales</taxon>
        <taxon>Sphingosinicellaceae</taxon>
        <taxon>Sphingosinicella</taxon>
        <taxon>environmental samples</taxon>
    </lineage>
</organism>
<evidence type="ECO:0000313" key="1">
    <source>
        <dbReference type="EMBL" id="CAA9533242.1"/>
    </source>
</evidence>
<accession>A0A6J4TXV8</accession>
<proteinExistence type="predicted"/>
<reference evidence="1" key="1">
    <citation type="submission" date="2020-02" db="EMBL/GenBank/DDBJ databases">
        <authorList>
            <person name="Meier V. D."/>
        </authorList>
    </citation>
    <scope>NUCLEOTIDE SEQUENCE</scope>
    <source>
        <strain evidence="1">AVDCRST_MAG23</strain>
    </source>
</reference>
<dbReference type="AlphaFoldDB" id="A0A6J4TXV8"/>
<sequence>MKVVGSYQQDGYAHLQGLISPEVAQAFLKGLKQDLGPGAIPLSNVASHPNLLKRAAFELYGHHYKPMLFFLWGLTPIVSEIVGRELLPTYDYFRIYREGDVCRVHSDRYSCEHSLSLTLDYSDGEVWDLEVEKSRTEPSAKIAEDFGPEAFASIPMQIGDAVLYQGVGHRHGRVKPNPNEWSAHLFLHWVDRDGPYREHAFDGQDKPSKVNFSFS</sequence>
<name>A0A6J4TXV8_9SPHN</name>
<dbReference type="EMBL" id="CADCWD010000047">
    <property type="protein sequence ID" value="CAA9533242.1"/>
    <property type="molecule type" value="Genomic_DNA"/>
</dbReference>
<evidence type="ECO:0008006" key="2">
    <source>
        <dbReference type="Google" id="ProtNLM"/>
    </source>
</evidence>
<gene>
    <name evidence="1" type="ORF">AVDCRST_MAG23-1217</name>
</gene>
<protein>
    <recommendedName>
        <fullName evidence="2">Fe2OG dioxygenase domain-containing protein</fullName>
    </recommendedName>
</protein>